<dbReference type="InterPro" id="IPR016039">
    <property type="entry name" value="Thiolase-like"/>
</dbReference>
<dbReference type="Proteomes" id="UP000011693">
    <property type="component" value="Unassembled WGS sequence"/>
</dbReference>
<dbReference type="GO" id="GO:0005829">
    <property type="term" value="C:cytosol"/>
    <property type="evidence" value="ECO:0007669"/>
    <property type="project" value="TreeGrafter"/>
</dbReference>
<protein>
    <submittedName>
        <fullName evidence="7">AsnC family transcriptional regulator</fullName>
    </submittedName>
</protein>
<keyword evidence="8" id="KW-1185">Reference proteome</keyword>
<dbReference type="CDD" id="cd00090">
    <property type="entry name" value="HTH_ARSR"/>
    <property type="match status" value="1"/>
</dbReference>
<gene>
    <name evidence="7" type="ORF">C482_03466</name>
</gene>
<dbReference type="EMBL" id="AOIN01000024">
    <property type="protein sequence ID" value="ELZ04059.1"/>
    <property type="molecule type" value="Genomic_DNA"/>
</dbReference>
<evidence type="ECO:0000256" key="3">
    <source>
        <dbReference type="ARBA" id="ARBA00023163"/>
    </source>
</evidence>
<feature type="compositionally biased region" description="Low complexity" evidence="5">
    <location>
        <begin position="114"/>
        <end position="123"/>
    </location>
</feature>
<dbReference type="PANTHER" id="PTHR30154">
    <property type="entry name" value="LEUCINE-RESPONSIVE REGULATORY PROTEIN"/>
    <property type="match status" value="1"/>
</dbReference>
<dbReference type="SUPFAM" id="SSF46785">
    <property type="entry name" value="Winged helix' DNA-binding domain"/>
    <property type="match status" value="1"/>
</dbReference>
<evidence type="ECO:0000256" key="4">
    <source>
        <dbReference type="ARBA" id="ARBA00023229"/>
    </source>
</evidence>
<name>M0B335_9EURY</name>
<dbReference type="GO" id="GO:0043200">
    <property type="term" value="P:response to amino acid"/>
    <property type="evidence" value="ECO:0007669"/>
    <property type="project" value="TreeGrafter"/>
</dbReference>
<dbReference type="Pfam" id="PF01037">
    <property type="entry name" value="AsnC_trans_reg"/>
    <property type="match status" value="1"/>
</dbReference>
<dbReference type="PROSITE" id="PS50956">
    <property type="entry name" value="HTH_ASNC_2"/>
    <property type="match status" value="1"/>
</dbReference>
<evidence type="ECO:0000259" key="6">
    <source>
        <dbReference type="PROSITE" id="PS50956"/>
    </source>
</evidence>
<dbReference type="InterPro" id="IPR000485">
    <property type="entry name" value="AsnC-type_HTH_dom"/>
</dbReference>
<dbReference type="SUPFAM" id="SSF53901">
    <property type="entry name" value="Thiolase-like"/>
    <property type="match status" value="1"/>
</dbReference>
<keyword evidence="3" id="KW-0804">Transcription</keyword>
<feature type="region of interest" description="Disordered" evidence="5">
    <location>
        <begin position="95"/>
        <end position="123"/>
    </location>
</feature>
<dbReference type="AlphaFoldDB" id="M0B335"/>
<comment type="caution">
    <text evidence="7">The sequence shown here is derived from an EMBL/GenBank/DDBJ whole genome shotgun (WGS) entry which is preliminary data.</text>
</comment>
<keyword evidence="1" id="KW-0805">Transcription regulation</keyword>
<dbReference type="InterPro" id="IPR036388">
    <property type="entry name" value="WH-like_DNA-bd_sf"/>
</dbReference>
<accession>M0B335</accession>
<dbReference type="Pfam" id="PF13412">
    <property type="entry name" value="HTH_24"/>
    <property type="match status" value="1"/>
</dbReference>
<dbReference type="GO" id="GO:0008299">
    <property type="term" value="P:isoprenoid biosynthetic process"/>
    <property type="evidence" value="ECO:0007669"/>
    <property type="project" value="UniProtKB-KW"/>
</dbReference>
<dbReference type="InterPro" id="IPR019888">
    <property type="entry name" value="Tscrpt_reg_AsnC-like"/>
</dbReference>
<evidence type="ECO:0000256" key="2">
    <source>
        <dbReference type="ARBA" id="ARBA00023125"/>
    </source>
</evidence>
<dbReference type="InterPro" id="IPR011008">
    <property type="entry name" value="Dimeric_a/b-barrel"/>
</dbReference>
<evidence type="ECO:0000313" key="8">
    <source>
        <dbReference type="Proteomes" id="UP000011693"/>
    </source>
</evidence>
<dbReference type="PATRIC" id="fig|1227492.4.peg.674"/>
<dbReference type="InterPro" id="IPR036390">
    <property type="entry name" value="WH_DNA-bd_sf"/>
</dbReference>
<dbReference type="PRINTS" id="PR00033">
    <property type="entry name" value="HTHASNC"/>
</dbReference>
<proteinExistence type="predicted"/>
<evidence type="ECO:0000256" key="1">
    <source>
        <dbReference type="ARBA" id="ARBA00023015"/>
    </source>
</evidence>
<evidence type="ECO:0000313" key="7">
    <source>
        <dbReference type="EMBL" id="ELZ04059.1"/>
    </source>
</evidence>
<dbReference type="Gene3D" id="1.10.10.10">
    <property type="entry name" value="Winged helix-like DNA-binding domain superfamily/Winged helix DNA-binding domain"/>
    <property type="match status" value="1"/>
</dbReference>
<dbReference type="GO" id="GO:0016746">
    <property type="term" value="F:acyltransferase activity"/>
    <property type="evidence" value="ECO:0007669"/>
    <property type="project" value="InterPro"/>
</dbReference>
<keyword evidence="4" id="KW-0414">Isoprene biosynthesis</keyword>
<dbReference type="GO" id="GO:0043565">
    <property type="term" value="F:sequence-specific DNA binding"/>
    <property type="evidence" value="ECO:0007669"/>
    <property type="project" value="InterPro"/>
</dbReference>
<dbReference type="InterPro" id="IPR011991">
    <property type="entry name" value="ArsR-like_HTH"/>
</dbReference>
<organism evidence="7 8">
    <name type="scientific">Natrialba chahannaoensis JCM 10990</name>
    <dbReference type="NCBI Taxonomy" id="1227492"/>
    <lineage>
        <taxon>Archaea</taxon>
        <taxon>Methanobacteriati</taxon>
        <taxon>Methanobacteriota</taxon>
        <taxon>Stenosarchaea group</taxon>
        <taxon>Halobacteria</taxon>
        <taxon>Halobacteriales</taxon>
        <taxon>Natrialbaceae</taxon>
        <taxon>Natrialba</taxon>
    </lineage>
</organism>
<dbReference type="PANTHER" id="PTHR30154:SF34">
    <property type="entry name" value="TRANSCRIPTIONAL REGULATOR AZLB"/>
    <property type="match status" value="1"/>
</dbReference>
<reference evidence="7 8" key="1">
    <citation type="journal article" date="2014" name="PLoS Genet.">
        <title>Phylogenetically driven sequencing of extremely halophilic archaea reveals strategies for static and dynamic osmo-response.</title>
        <authorList>
            <person name="Becker E.A."/>
            <person name="Seitzer P.M."/>
            <person name="Tritt A."/>
            <person name="Larsen D."/>
            <person name="Krusor M."/>
            <person name="Yao A.I."/>
            <person name="Wu D."/>
            <person name="Madern D."/>
            <person name="Eisen J.A."/>
            <person name="Darling A.E."/>
            <person name="Facciotti M.T."/>
        </authorList>
    </citation>
    <scope>NUCLEOTIDE SEQUENCE [LARGE SCALE GENOMIC DNA]</scope>
    <source>
        <strain evidence="7 8">JCM 10990</strain>
    </source>
</reference>
<dbReference type="SUPFAM" id="SSF54909">
    <property type="entry name" value="Dimeric alpha+beta barrel"/>
    <property type="match status" value="1"/>
</dbReference>
<dbReference type="Gene3D" id="3.30.70.920">
    <property type="match status" value="1"/>
</dbReference>
<evidence type="ECO:0000256" key="5">
    <source>
        <dbReference type="SAM" id="MobiDB-lite"/>
    </source>
</evidence>
<sequence length="307" mass="33469">MTGIGRLPNGTHSSPEQELALTDVRDALADAGLSPAAIDELYMPAPRPWAEQKFVSTTLVHRLGIEPDRTLEVSTGGSSSANAFQTAVHDFDTASSIQRSSSPLSEVRSPRRPVPTSSTSSARSTKRTKFLAIVRRTDEMAADLDETDVEVLARVEQSSETNLKELAAELKLSKSTIHYRLTKLKDSGVITATAATVNPHALELDMLVFTDVTASHESSYAEAIGEALSKIDGISQVYYVMGDIDFIVISRVQTHDQLHTLIDDIVEIDGVNETSSQFVIQEVKADRRVIANMSDEMIAQILETDRA</sequence>
<feature type="domain" description="HTH asnC-type" evidence="6">
    <location>
        <begin position="144"/>
        <end position="205"/>
    </location>
</feature>
<dbReference type="SMART" id="SM00344">
    <property type="entry name" value="HTH_ASNC"/>
    <property type="match status" value="1"/>
</dbReference>
<dbReference type="STRING" id="1227492.C482_03466"/>
<keyword evidence="2" id="KW-0238">DNA-binding</keyword>
<dbReference type="Gene3D" id="3.40.47.10">
    <property type="match status" value="1"/>
</dbReference>
<dbReference type="InterPro" id="IPR019887">
    <property type="entry name" value="Tscrpt_reg_AsnC/Lrp_C"/>
</dbReference>